<accession>A0ABN2GFQ8</accession>
<evidence type="ECO:0000259" key="4">
    <source>
        <dbReference type="Pfam" id="PF01814"/>
    </source>
</evidence>
<keyword evidence="3" id="KW-0175">Coiled coil</keyword>
<name>A0ABN2GFQ8_9ACTN</name>
<comment type="caution">
    <text evidence="5">The sequence shown here is derived from an EMBL/GenBank/DDBJ whole genome shotgun (WGS) entry which is preliminary data.</text>
</comment>
<dbReference type="Pfam" id="PF01814">
    <property type="entry name" value="Hemerythrin"/>
    <property type="match status" value="1"/>
</dbReference>
<keyword evidence="6" id="KW-1185">Reference proteome</keyword>
<feature type="domain" description="Hemerythrin-like" evidence="4">
    <location>
        <begin position="115"/>
        <end position="240"/>
    </location>
</feature>
<dbReference type="InterPro" id="IPR012312">
    <property type="entry name" value="Hemerythrin-like"/>
</dbReference>
<sequence>MLLLTTTGARSGAKRTTPLVYLPDGGERILVIGSAGGAPRHPAWFHNLVAHPRATVENGVFTYQAAATVLEGAERDQIFTRAAQANPGWADYQAKTSRVIPVIALKPVSAGPPNTTLKGIHDAFRRELSLVRQEIADSGPTIGAQLRVNCLTVCQGLHLHHAGEEAGIFPQLVRRFPEVEPAIDRLRVEHEKVAALVDELRAAIASDRTDRPAVLAEVDRLIDELERHLTYEEEQLMPLLG</sequence>
<gene>
    <name evidence="5" type="ORF">GCM10009765_19990</name>
</gene>
<dbReference type="Pfam" id="PF04075">
    <property type="entry name" value="F420H2_quin_red"/>
    <property type="match status" value="1"/>
</dbReference>
<dbReference type="Proteomes" id="UP001500618">
    <property type="component" value="Unassembled WGS sequence"/>
</dbReference>
<dbReference type="Gene3D" id="2.30.110.10">
    <property type="entry name" value="Electron Transport, Fmn-binding Protein, Chain A"/>
    <property type="match status" value="1"/>
</dbReference>
<dbReference type="EMBL" id="BAAANY010000008">
    <property type="protein sequence ID" value="GAA1670548.1"/>
    <property type="molecule type" value="Genomic_DNA"/>
</dbReference>
<protein>
    <submittedName>
        <fullName evidence="5">Nitroreductase/quinone reductase family protein</fullName>
    </submittedName>
</protein>
<proteinExistence type="inferred from homology"/>
<evidence type="ECO:0000256" key="3">
    <source>
        <dbReference type="SAM" id="Coils"/>
    </source>
</evidence>
<dbReference type="InterPro" id="IPR012349">
    <property type="entry name" value="Split_barrel_FMN-bd"/>
</dbReference>
<dbReference type="NCBIfam" id="TIGR00026">
    <property type="entry name" value="hi_GC_TIGR00026"/>
    <property type="match status" value="1"/>
</dbReference>
<dbReference type="CDD" id="cd12108">
    <property type="entry name" value="Hr-like"/>
    <property type="match status" value="1"/>
</dbReference>
<evidence type="ECO:0000313" key="5">
    <source>
        <dbReference type="EMBL" id="GAA1670548.1"/>
    </source>
</evidence>
<evidence type="ECO:0000256" key="2">
    <source>
        <dbReference type="ARBA" id="ARBA00049106"/>
    </source>
</evidence>
<reference evidence="5 6" key="1">
    <citation type="journal article" date="2019" name="Int. J. Syst. Evol. Microbiol.">
        <title>The Global Catalogue of Microorganisms (GCM) 10K type strain sequencing project: providing services to taxonomists for standard genome sequencing and annotation.</title>
        <authorList>
            <consortium name="The Broad Institute Genomics Platform"/>
            <consortium name="The Broad Institute Genome Sequencing Center for Infectious Disease"/>
            <person name="Wu L."/>
            <person name="Ma J."/>
        </authorList>
    </citation>
    <scope>NUCLEOTIDE SEQUENCE [LARGE SCALE GENOMIC DNA]</scope>
    <source>
        <strain evidence="5 6">JCM 14718</strain>
    </source>
</reference>
<comment type="similarity">
    <text evidence="1">Belongs to the F420H(2)-dependent quinone reductase family.</text>
</comment>
<dbReference type="InterPro" id="IPR004378">
    <property type="entry name" value="F420H2_quin_Rdtase"/>
</dbReference>
<organism evidence="5 6">
    <name type="scientific">Fodinicola feengrottensis</name>
    <dbReference type="NCBI Taxonomy" id="435914"/>
    <lineage>
        <taxon>Bacteria</taxon>
        <taxon>Bacillati</taxon>
        <taxon>Actinomycetota</taxon>
        <taxon>Actinomycetes</taxon>
        <taxon>Mycobacteriales</taxon>
        <taxon>Fodinicola</taxon>
    </lineage>
</organism>
<feature type="coiled-coil region" evidence="3">
    <location>
        <begin position="183"/>
        <end position="235"/>
    </location>
</feature>
<evidence type="ECO:0000256" key="1">
    <source>
        <dbReference type="ARBA" id="ARBA00008710"/>
    </source>
</evidence>
<dbReference type="PANTHER" id="PTHR39428">
    <property type="entry name" value="F420H(2)-DEPENDENT QUINONE REDUCTASE RV1261C"/>
    <property type="match status" value="1"/>
</dbReference>
<dbReference type="Gene3D" id="1.20.120.520">
    <property type="entry name" value="nmb1532 protein domain like"/>
    <property type="match status" value="1"/>
</dbReference>
<evidence type="ECO:0000313" key="6">
    <source>
        <dbReference type="Proteomes" id="UP001500618"/>
    </source>
</evidence>
<dbReference type="SUPFAM" id="SSF50475">
    <property type="entry name" value="FMN-binding split barrel"/>
    <property type="match status" value="1"/>
</dbReference>
<dbReference type="PANTHER" id="PTHR39428:SF1">
    <property type="entry name" value="F420H(2)-DEPENDENT QUINONE REDUCTASE RV1261C"/>
    <property type="match status" value="1"/>
</dbReference>
<comment type="catalytic activity">
    <reaction evidence="2">
        <text>oxidized coenzyme F420-(gamma-L-Glu)(n) + a quinol + H(+) = reduced coenzyme F420-(gamma-L-Glu)(n) + a quinone</text>
        <dbReference type="Rhea" id="RHEA:39663"/>
        <dbReference type="Rhea" id="RHEA-COMP:12939"/>
        <dbReference type="Rhea" id="RHEA-COMP:14378"/>
        <dbReference type="ChEBI" id="CHEBI:15378"/>
        <dbReference type="ChEBI" id="CHEBI:24646"/>
        <dbReference type="ChEBI" id="CHEBI:132124"/>
        <dbReference type="ChEBI" id="CHEBI:133980"/>
        <dbReference type="ChEBI" id="CHEBI:139511"/>
    </reaction>
</comment>